<evidence type="ECO:0000313" key="1">
    <source>
        <dbReference type="EMBL" id="KAI0067434.1"/>
    </source>
</evidence>
<reference evidence="1" key="2">
    <citation type="journal article" date="2022" name="New Phytol.">
        <title>Evolutionary transition to the ectomycorrhizal habit in the genomes of a hyperdiverse lineage of mushroom-forming fungi.</title>
        <authorList>
            <person name="Looney B."/>
            <person name="Miyauchi S."/>
            <person name="Morin E."/>
            <person name="Drula E."/>
            <person name="Courty P.E."/>
            <person name="Kohler A."/>
            <person name="Kuo A."/>
            <person name="LaButti K."/>
            <person name="Pangilinan J."/>
            <person name="Lipzen A."/>
            <person name="Riley R."/>
            <person name="Andreopoulos W."/>
            <person name="He G."/>
            <person name="Johnson J."/>
            <person name="Nolan M."/>
            <person name="Tritt A."/>
            <person name="Barry K.W."/>
            <person name="Grigoriev I.V."/>
            <person name="Nagy L.G."/>
            <person name="Hibbett D."/>
            <person name="Henrissat B."/>
            <person name="Matheny P.B."/>
            <person name="Labbe J."/>
            <person name="Martin F.M."/>
        </authorList>
    </citation>
    <scope>NUCLEOTIDE SEQUENCE</scope>
    <source>
        <strain evidence="1">HHB10654</strain>
    </source>
</reference>
<proteinExistence type="predicted"/>
<name>A0ACB8TGA4_9AGAM</name>
<keyword evidence="2" id="KW-1185">Reference proteome</keyword>
<organism evidence="1 2">
    <name type="scientific">Artomyces pyxidatus</name>
    <dbReference type="NCBI Taxonomy" id="48021"/>
    <lineage>
        <taxon>Eukaryota</taxon>
        <taxon>Fungi</taxon>
        <taxon>Dikarya</taxon>
        <taxon>Basidiomycota</taxon>
        <taxon>Agaricomycotina</taxon>
        <taxon>Agaricomycetes</taxon>
        <taxon>Russulales</taxon>
        <taxon>Auriscalpiaceae</taxon>
        <taxon>Artomyces</taxon>
    </lineage>
</organism>
<comment type="caution">
    <text evidence="1">The sequence shown here is derived from an EMBL/GenBank/DDBJ whole genome shotgun (WGS) entry which is preliminary data.</text>
</comment>
<accession>A0ACB8TGA4</accession>
<dbReference type="Proteomes" id="UP000814140">
    <property type="component" value="Unassembled WGS sequence"/>
</dbReference>
<protein>
    <submittedName>
        <fullName evidence="1">NAD-P-binding protein</fullName>
    </submittedName>
</protein>
<reference evidence="1" key="1">
    <citation type="submission" date="2021-03" db="EMBL/GenBank/DDBJ databases">
        <authorList>
            <consortium name="DOE Joint Genome Institute"/>
            <person name="Ahrendt S."/>
            <person name="Looney B.P."/>
            <person name="Miyauchi S."/>
            <person name="Morin E."/>
            <person name="Drula E."/>
            <person name="Courty P.E."/>
            <person name="Chicoki N."/>
            <person name="Fauchery L."/>
            <person name="Kohler A."/>
            <person name="Kuo A."/>
            <person name="Labutti K."/>
            <person name="Pangilinan J."/>
            <person name="Lipzen A."/>
            <person name="Riley R."/>
            <person name="Andreopoulos W."/>
            <person name="He G."/>
            <person name="Johnson J."/>
            <person name="Barry K.W."/>
            <person name="Grigoriev I.V."/>
            <person name="Nagy L."/>
            <person name="Hibbett D."/>
            <person name="Henrissat B."/>
            <person name="Matheny P.B."/>
            <person name="Labbe J."/>
            <person name="Martin F."/>
        </authorList>
    </citation>
    <scope>NUCLEOTIDE SEQUENCE</scope>
    <source>
        <strain evidence="1">HHB10654</strain>
    </source>
</reference>
<evidence type="ECO:0000313" key="2">
    <source>
        <dbReference type="Proteomes" id="UP000814140"/>
    </source>
</evidence>
<sequence>MSGFKTFAVVGNGNVGSFVIDELLKAKAAGNVEEVVILTRAESANKESTQKFATAGAQVTIVDYANKASVIKALAGIDVVLSTLSVFPSIEAQEVVAEAAKEAGVKLFAPSEYGLVTEGHQGFLADKARFHDKLRALGLPYVLFYTGAFADWAWTAFLNLDVASGKVTVGGNGNSQATFTSRGDIARYVVYVLTNLPAEQLVNRAFRLEGDRKSFNEVFKLYEAKTGKKVEVTYTPIADLQAAIKTNPYDIVSQLHLAYATPGQGVVGSPDNGLYPDWNPTPVIDYLT</sequence>
<gene>
    <name evidence="1" type="ORF">BV25DRAFT_1819762</name>
</gene>
<dbReference type="EMBL" id="MU277190">
    <property type="protein sequence ID" value="KAI0067434.1"/>
    <property type="molecule type" value="Genomic_DNA"/>
</dbReference>